<proteinExistence type="predicted"/>
<evidence type="ECO:0000313" key="1">
    <source>
        <dbReference type="EMBL" id="KAH1186889.1"/>
    </source>
</evidence>
<protein>
    <submittedName>
        <fullName evidence="1">Uncharacterized protein</fullName>
    </submittedName>
</protein>
<dbReference type="AlphaFoldDB" id="A0A9D3XU72"/>
<evidence type="ECO:0000313" key="2">
    <source>
        <dbReference type="Proteomes" id="UP000827986"/>
    </source>
</evidence>
<name>A0A9D3XU72_9SAUR</name>
<accession>A0A9D3XU72</accession>
<reference evidence="1" key="1">
    <citation type="submission" date="2021-09" db="EMBL/GenBank/DDBJ databases">
        <title>The genome of Mauremys mutica provides insights into the evolution of semi-aquatic lifestyle.</title>
        <authorList>
            <person name="Gong S."/>
            <person name="Gao Y."/>
        </authorList>
    </citation>
    <scope>NUCLEOTIDE SEQUENCE</scope>
    <source>
        <strain evidence="1">MM-2020</strain>
        <tissue evidence="1">Muscle</tissue>
    </source>
</reference>
<sequence>MARKEQTHDHVVTPTPIQYINLDAVQYPSGIGRSLLLYNNLRMRHYVESTVLNTKTIPCANAKGNSTFWQAPLIALCLPDFTCGHLEAQRSTNLHIKGKNRRTLQFHFLHEDHITFFSSFTKRSLLWSNGQSNANK</sequence>
<dbReference type="Proteomes" id="UP000827986">
    <property type="component" value="Unassembled WGS sequence"/>
</dbReference>
<dbReference type="EMBL" id="JAHDVG010000463">
    <property type="protein sequence ID" value="KAH1186889.1"/>
    <property type="molecule type" value="Genomic_DNA"/>
</dbReference>
<organism evidence="1 2">
    <name type="scientific">Mauremys mutica</name>
    <name type="common">yellowpond turtle</name>
    <dbReference type="NCBI Taxonomy" id="74926"/>
    <lineage>
        <taxon>Eukaryota</taxon>
        <taxon>Metazoa</taxon>
        <taxon>Chordata</taxon>
        <taxon>Craniata</taxon>
        <taxon>Vertebrata</taxon>
        <taxon>Euteleostomi</taxon>
        <taxon>Archelosauria</taxon>
        <taxon>Testudinata</taxon>
        <taxon>Testudines</taxon>
        <taxon>Cryptodira</taxon>
        <taxon>Durocryptodira</taxon>
        <taxon>Testudinoidea</taxon>
        <taxon>Geoemydidae</taxon>
        <taxon>Geoemydinae</taxon>
        <taxon>Mauremys</taxon>
    </lineage>
</organism>
<gene>
    <name evidence="1" type="ORF">KIL84_019638</name>
</gene>
<comment type="caution">
    <text evidence="1">The sequence shown here is derived from an EMBL/GenBank/DDBJ whole genome shotgun (WGS) entry which is preliminary data.</text>
</comment>
<keyword evidence="2" id="KW-1185">Reference proteome</keyword>